<evidence type="ECO:0000313" key="2">
    <source>
        <dbReference type="Proteomes" id="UP000199138"/>
    </source>
</evidence>
<dbReference type="Proteomes" id="UP000199138">
    <property type="component" value="Unassembled WGS sequence"/>
</dbReference>
<name>A0A1I7ET27_9FLAO</name>
<reference evidence="1 2" key="1">
    <citation type="submission" date="2016-10" db="EMBL/GenBank/DDBJ databases">
        <authorList>
            <person name="de Groot N.N."/>
        </authorList>
    </citation>
    <scope>NUCLEOTIDE SEQUENCE [LARGE SCALE GENOMIC DNA]</scope>
    <source>
        <strain evidence="1 2">CGMCC 1.12333</strain>
    </source>
</reference>
<dbReference type="RefSeq" id="WP_093021311.1">
    <property type="nucleotide sequence ID" value="NZ_FPBK01000001.1"/>
</dbReference>
<organism evidence="1 2">
    <name type="scientific">Pustulibacterium marinum</name>
    <dbReference type="NCBI Taxonomy" id="1224947"/>
    <lineage>
        <taxon>Bacteria</taxon>
        <taxon>Pseudomonadati</taxon>
        <taxon>Bacteroidota</taxon>
        <taxon>Flavobacteriia</taxon>
        <taxon>Flavobacteriales</taxon>
        <taxon>Flavobacteriaceae</taxon>
        <taxon>Pustulibacterium</taxon>
    </lineage>
</organism>
<keyword evidence="2" id="KW-1185">Reference proteome</keyword>
<dbReference type="STRING" id="1224947.SAMN05216480_10155"/>
<dbReference type="EMBL" id="FPBK01000001">
    <property type="protein sequence ID" value="SFU27063.1"/>
    <property type="molecule type" value="Genomic_DNA"/>
</dbReference>
<protein>
    <submittedName>
        <fullName evidence="1">Uncharacterized protein</fullName>
    </submittedName>
</protein>
<sequence length="132" mass="15271">MLTKGFKDEDQQKLSEFFYDMLQLDFVPKNWRNQQKISVNVLLKEHTGLSIDTIIATSESDLLTHLHQQQLSFENYELLGDLLLKIIPVETENQTNLANKALAIFEYAQIESKMFSFGLIQKITQAKSFLKS</sequence>
<gene>
    <name evidence="1" type="ORF">SAMN05216480_10155</name>
</gene>
<dbReference type="AlphaFoldDB" id="A0A1I7ET27"/>
<dbReference type="OrthoDB" id="1435645at2"/>
<proteinExistence type="predicted"/>
<evidence type="ECO:0000313" key="1">
    <source>
        <dbReference type="EMBL" id="SFU27063.1"/>
    </source>
</evidence>
<accession>A0A1I7ET27</accession>